<sequence length="95" mass="11319">MMSIRLWLCRDIIATWCLKETRAGQPPKMQRGKAYLSHKPMRFDNIKTNSTRRSVSFSIELESKPYTFLINLTAASDYNWPWIIHIQVKHQLSHW</sequence>
<accession>A0AAV6GM78</accession>
<proteinExistence type="predicted"/>
<name>A0AAV6GM78_9TELE</name>
<keyword evidence="2" id="KW-1185">Reference proteome</keyword>
<comment type="caution">
    <text evidence="1">The sequence shown here is derived from an EMBL/GenBank/DDBJ whole genome shotgun (WGS) entry which is preliminary data.</text>
</comment>
<dbReference type="AlphaFoldDB" id="A0AAV6GM78"/>
<evidence type="ECO:0000313" key="1">
    <source>
        <dbReference type="EMBL" id="KAG5276223.1"/>
    </source>
</evidence>
<reference evidence="1" key="1">
    <citation type="submission" date="2020-10" db="EMBL/GenBank/DDBJ databases">
        <title>Chromosome-scale genome assembly of the Allis shad, Alosa alosa.</title>
        <authorList>
            <person name="Margot Z."/>
            <person name="Christophe K."/>
            <person name="Cabau C."/>
            <person name="Louis A."/>
            <person name="Berthelot C."/>
            <person name="Parey E."/>
            <person name="Roest Crollius H."/>
            <person name="Montfort J."/>
            <person name="Robinson-Rechavi M."/>
            <person name="Bucao C."/>
            <person name="Bouchez O."/>
            <person name="Gislard M."/>
            <person name="Lluch J."/>
            <person name="Milhes M."/>
            <person name="Lampietro C."/>
            <person name="Lopez Roques C."/>
            <person name="Donnadieu C."/>
            <person name="Braasch I."/>
            <person name="Desvignes T."/>
            <person name="Postlethwait J."/>
            <person name="Bobe J."/>
            <person name="Guiguen Y."/>
        </authorList>
    </citation>
    <scope>NUCLEOTIDE SEQUENCE</scope>
    <source>
        <strain evidence="1">M-15738</strain>
        <tissue evidence="1">Blood</tissue>
    </source>
</reference>
<gene>
    <name evidence="1" type="ORF">AALO_G00129430</name>
</gene>
<dbReference type="EMBL" id="JADWDJ010000009">
    <property type="protein sequence ID" value="KAG5276223.1"/>
    <property type="molecule type" value="Genomic_DNA"/>
</dbReference>
<dbReference type="Proteomes" id="UP000823561">
    <property type="component" value="Chromosome 9"/>
</dbReference>
<protein>
    <submittedName>
        <fullName evidence="1">Uncharacterized protein</fullName>
    </submittedName>
</protein>
<evidence type="ECO:0000313" key="2">
    <source>
        <dbReference type="Proteomes" id="UP000823561"/>
    </source>
</evidence>
<organism evidence="1 2">
    <name type="scientific">Alosa alosa</name>
    <name type="common">allis shad</name>
    <dbReference type="NCBI Taxonomy" id="278164"/>
    <lineage>
        <taxon>Eukaryota</taxon>
        <taxon>Metazoa</taxon>
        <taxon>Chordata</taxon>
        <taxon>Craniata</taxon>
        <taxon>Vertebrata</taxon>
        <taxon>Euteleostomi</taxon>
        <taxon>Actinopterygii</taxon>
        <taxon>Neopterygii</taxon>
        <taxon>Teleostei</taxon>
        <taxon>Clupei</taxon>
        <taxon>Clupeiformes</taxon>
        <taxon>Clupeoidei</taxon>
        <taxon>Clupeidae</taxon>
        <taxon>Alosa</taxon>
    </lineage>
</organism>